<evidence type="ECO:0000259" key="6">
    <source>
        <dbReference type="Pfam" id="PF13186"/>
    </source>
</evidence>
<comment type="cofactor">
    <cofactor evidence="1">
        <name>[4Fe-4S] cluster</name>
        <dbReference type="ChEBI" id="CHEBI:49883"/>
    </cofactor>
</comment>
<reference evidence="7 8" key="1">
    <citation type="submission" date="2024-04" db="EMBL/GenBank/DDBJ databases">
        <title>Novel genus in family Flammeovirgaceae.</title>
        <authorList>
            <person name="Nguyen T.H."/>
            <person name="Vuong T.Q."/>
            <person name="Le H."/>
            <person name="Kim S.-G."/>
        </authorList>
    </citation>
    <scope>NUCLEOTIDE SEQUENCE [LARGE SCALE GENOMIC DNA]</scope>
    <source>
        <strain evidence="7 8">JCM 23209</strain>
    </source>
</reference>
<dbReference type="AlphaFoldDB" id="A0AAW9RR45"/>
<dbReference type="InterPro" id="IPR023867">
    <property type="entry name" value="Sulphatase_maturase_rSAM"/>
</dbReference>
<keyword evidence="3" id="KW-0479">Metal-binding</keyword>
<evidence type="ECO:0000313" key="7">
    <source>
        <dbReference type="EMBL" id="MEN7547244.1"/>
    </source>
</evidence>
<evidence type="ECO:0000256" key="1">
    <source>
        <dbReference type="ARBA" id="ARBA00001966"/>
    </source>
</evidence>
<dbReference type="CDD" id="cd01335">
    <property type="entry name" value="Radical_SAM"/>
    <property type="match status" value="1"/>
</dbReference>
<dbReference type="GO" id="GO:0051536">
    <property type="term" value="F:iron-sulfur cluster binding"/>
    <property type="evidence" value="ECO:0007669"/>
    <property type="project" value="UniProtKB-KW"/>
</dbReference>
<name>A0AAW9RR45_9BACT</name>
<dbReference type="SFLD" id="SFLDS00029">
    <property type="entry name" value="Radical_SAM"/>
    <property type="match status" value="1"/>
</dbReference>
<dbReference type="PANTHER" id="PTHR43273:SF8">
    <property type="entry name" value="RADICAL SAM DOMAIN PROTEIN"/>
    <property type="match status" value="1"/>
</dbReference>
<dbReference type="EMBL" id="JBDKWZ010000002">
    <property type="protein sequence ID" value="MEN7547244.1"/>
    <property type="molecule type" value="Genomic_DNA"/>
</dbReference>
<evidence type="ECO:0000256" key="5">
    <source>
        <dbReference type="ARBA" id="ARBA00023014"/>
    </source>
</evidence>
<accession>A0AAW9RR45</accession>
<protein>
    <submittedName>
        <fullName evidence="7">SPASM domain-containing protein</fullName>
    </submittedName>
</protein>
<keyword evidence="5" id="KW-0411">Iron-sulfur</keyword>
<dbReference type="RefSeq" id="WP_346820029.1">
    <property type="nucleotide sequence ID" value="NZ_JBDKWZ010000002.1"/>
</dbReference>
<dbReference type="SUPFAM" id="SSF102114">
    <property type="entry name" value="Radical SAM enzymes"/>
    <property type="match status" value="1"/>
</dbReference>
<dbReference type="Gene3D" id="3.20.20.70">
    <property type="entry name" value="Aldolase class I"/>
    <property type="match status" value="1"/>
</dbReference>
<sequence length="613" mass="71907">MNKVKDIQEVDNSAPFKKMVHLLYVPTMFCNLGCKYCYLGSQTDQKSLVKEEHKAVEALDFALKKFLKADVLPFNVSLHGGEVTTLRQTTLKALYKLIEQHYLNHFDHLTANGFKKVNPHIKTNLYNFDKLHGLMLEHKVSISASIDLPLSLHEKYRTTKKDQSTLAKTLNNLKLLGQYPHGKKISATLYQEHFDKCDELIQDIWYIHNELKFDMNQFNFMFGFNSALNDDKFNDNLLDTTPISHEGQVAFYHKMKESFTGTELEYGFKRNWFDEFTPSYCTNAFNCGERFFLLQADGNIYSCVRGQGVEPFFYGNIFHDSVEDILNAGKQKIAKVHQEQELHEDCQKCEYLHICHTGCPFVKNESRSGKSYTCLLQKEIYKDNPIAYPPAKNTEHQKLLLEDYTFRMHPHKLSAKPEKKISFEVPTELTEANNHLKSIIEGDTILESLYAEDAFFFDLDGDIYPLASQILKVKREFYNLCPEDSIRIHIKKSIFEVNCKEKIRNTFYIQMLRDTKVVYGDEKRTKQEHLFTHQIFYNLLKESTVLGSEYFEFNLGKLLRSSQEYFIENVPNNIFFTTLTLRDYHYQKQKQNAFYHIQAINLPFQNIEFFWNE</sequence>
<dbReference type="SFLD" id="SFLDG01067">
    <property type="entry name" value="SPASM/twitch_domain_containing"/>
    <property type="match status" value="1"/>
</dbReference>
<dbReference type="NCBIfam" id="TIGR04085">
    <property type="entry name" value="rSAM_more_4Fe4S"/>
    <property type="match status" value="1"/>
</dbReference>
<keyword evidence="4" id="KW-0408">Iron</keyword>
<organism evidence="7 8">
    <name type="scientific">Rapidithrix thailandica</name>
    <dbReference type="NCBI Taxonomy" id="413964"/>
    <lineage>
        <taxon>Bacteria</taxon>
        <taxon>Pseudomonadati</taxon>
        <taxon>Bacteroidota</taxon>
        <taxon>Cytophagia</taxon>
        <taxon>Cytophagales</taxon>
        <taxon>Flammeovirgaceae</taxon>
        <taxon>Rapidithrix</taxon>
    </lineage>
</organism>
<comment type="caution">
    <text evidence="7">The sequence shown here is derived from an EMBL/GenBank/DDBJ whole genome shotgun (WGS) entry which is preliminary data.</text>
</comment>
<dbReference type="InterPro" id="IPR023885">
    <property type="entry name" value="4Fe4S-binding_SPASM_dom"/>
</dbReference>
<evidence type="ECO:0000256" key="4">
    <source>
        <dbReference type="ARBA" id="ARBA00023004"/>
    </source>
</evidence>
<dbReference type="GO" id="GO:0046872">
    <property type="term" value="F:metal ion binding"/>
    <property type="evidence" value="ECO:0007669"/>
    <property type="project" value="UniProtKB-KW"/>
</dbReference>
<dbReference type="InterPro" id="IPR007197">
    <property type="entry name" value="rSAM"/>
</dbReference>
<dbReference type="InterPro" id="IPR058240">
    <property type="entry name" value="rSAM_sf"/>
</dbReference>
<gene>
    <name evidence="7" type="ORF">AAG747_04950</name>
</gene>
<evidence type="ECO:0000256" key="3">
    <source>
        <dbReference type="ARBA" id="ARBA00022723"/>
    </source>
</evidence>
<keyword evidence="2" id="KW-0949">S-adenosyl-L-methionine</keyword>
<evidence type="ECO:0000313" key="8">
    <source>
        <dbReference type="Proteomes" id="UP001403385"/>
    </source>
</evidence>
<dbReference type="GO" id="GO:0016491">
    <property type="term" value="F:oxidoreductase activity"/>
    <property type="evidence" value="ECO:0007669"/>
    <property type="project" value="InterPro"/>
</dbReference>
<dbReference type="PANTHER" id="PTHR43273">
    <property type="entry name" value="ANAEROBIC SULFATASE-MATURATING ENZYME HOMOLOG ASLB-RELATED"/>
    <property type="match status" value="1"/>
</dbReference>
<dbReference type="Proteomes" id="UP001403385">
    <property type="component" value="Unassembled WGS sequence"/>
</dbReference>
<dbReference type="InterPro" id="IPR013785">
    <property type="entry name" value="Aldolase_TIM"/>
</dbReference>
<proteinExistence type="predicted"/>
<feature type="domain" description="4Fe4S-binding SPASM" evidence="6">
    <location>
        <begin position="288"/>
        <end position="350"/>
    </location>
</feature>
<evidence type="ECO:0000256" key="2">
    <source>
        <dbReference type="ARBA" id="ARBA00022691"/>
    </source>
</evidence>
<keyword evidence="8" id="KW-1185">Reference proteome</keyword>
<dbReference type="Pfam" id="PF13186">
    <property type="entry name" value="SPASM"/>
    <property type="match status" value="1"/>
</dbReference>